<dbReference type="EMBL" id="ABGD02000014">
    <property type="protein sequence ID" value="EDS11168.1"/>
    <property type="molecule type" value="Genomic_DNA"/>
</dbReference>
<comment type="caution">
    <text evidence="1">The sequence shown here is derived from an EMBL/GenBank/DDBJ whole genome shotgun (WGS) entry which is preliminary data.</text>
</comment>
<dbReference type="HOGENOM" id="CLU_2663026_0_0_9"/>
<proteinExistence type="predicted"/>
<sequence>MIGYDAMSRRRICKSVRKLQSSLRTPSDFIYRRPSANAVKPLKKAATSPALTGAILFASTPALYRKIRLNRCSSL</sequence>
<reference evidence="1" key="2">
    <citation type="submission" date="2013-09" db="EMBL/GenBank/DDBJ databases">
        <title>Draft genome sequence of Anaerotruncus colihominis(DSM 17241).</title>
        <authorList>
            <person name="Sudarsanam P."/>
            <person name="Ley R."/>
            <person name="Guruge J."/>
            <person name="Turnbaugh P.J."/>
            <person name="Mahowald M."/>
            <person name="Liep D."/>
            <person name="Gordon J."/>
        </authorList>
    </citation>
    <scope>NUCLEOTIDE SEQUENCE</scope>
    <source>
        <strain evidence="1">DSM 17241</strain>
    </source>
</reference>
<evidence type="ECO:0000313" key="1">
    <source>
        <dbReference type="EMBL" id="EDS11168.1"/>
    </source>
</evidence>
<accession>B0PAI8</accession>
<organism evidence="1 2">
    <name type="scientific">Anaerotruncus colihominis DSM 17241</name>
    <dbReference type="NCBI Taxonomy" id="445972"/>
    <lineage>
        <taxon>Bacteria</taxon>
        <taxon>Bacillati</taxon>
        <taxon>Bacillota</taxon>
        <taxon>Clostridia</taxon>
        <taxon>Eubacteriales</taxon>
        <taxon>Oscillospiraceae</taxon>
        <taxon>Anaerotruncus</taxon>
    </lineage>
</organism>
<dbReference type="AlphaFoldDB" id="B0PAI8"/>
<reference evidence="1" key="1">
    <citation type="submission" date="2007-11" db="EMBL/GenBank/DDBJ databases">
        <authorList>
            <person name="Fulton L."/>
            <person name="Clifton S."/>
            <person name="Fulton B."/>
            <person name="Xu J."/>
            <person name="Minx P."/>
            <person name="Pepin K.H."/>
            <person name="Johnson M."/>
            <person name="Thiruvilangam P."/>
            <person name="Bhonagiri V."/>
            <person name="Nash W.E."/>
            <person name="Mardis E.R."/>
            <person name="Wilson R.K."/>
        </authorList>
    </citation>
    <scope>NUCLEOTIDE SEQUENCE [LARGE SCALE GENOMIC DNA]</scope>
    <source>
        <strain evidence="1">DSM 17241</strain>
    </source>
</reference>
<dbReference type="Proteomes" id="UP000003803">
    <property type="component" value="Unassembled WGS sequence"/>
</dbReference>
<protein>
    <submittedName>
        <fullName evidence="1">Uncharacterized protein</fullName>
    </submittedName>
</protein>
<evidence type="ECO:0000313" key="2">
    <source>
        <dbReference type="Proteomes" id="UP000003803"/>
    </source>
</evidence>
<gene>
    <name evidence="1" type="ORF">ANACOL_01788</name>
</gene>
<name>B0PAI8_9FIRM</name>
<keyword evidence="2" id="KW-1185">Reference proteome</keyword>